<organism evidence="3 4">
    <name type="scientific">Paenibacillus aurantius</name>
    <dbReference type="NCBI Taxonomy" id="2918900"/>
    <lineage>
        <taxon>Bacteria</taxon>
        <taxon>Bacillati</taxon>
        <taxon>Bacillota</taxon>
        <taxon>Bacilli</taxon>
        <taxon>Bacillales</taxon>
        <taxon>Paenibacillaceae</taxon>
        <taxon>Paenibacillus</taxon>
    </lineage>
</organism>
<dbReference type="RefSeq" id="WP_315603002.1">
    <property type="nucleotide sequence ID" value="NZ_CP130318.1"/>
</dbReference>
<protein>
    <submittedName>
        <fullName evidence="3">Gfo/Idh/MocA family oxidoreductase</fullName>
    </submittedName>
</protein>
<reference evidence="3 4" key="1">
    <citation type="submission" date="2022-02" db="EMBL/GenBank/DDBJ databases">
        <title>Paenibacillus sp. MBLB1776 Whole Genome Shotgun Sequencing.</title>
        <authorList>
            <person name="Hwang C.Y."/>
            <person name="Cho E.-S."/>
            <person name="Seo M.-J."/>
        </authorList>
    </citation>
    <scope>NUCLEOTIDE SEQUENCE [LARGE SCALE GENOMIC DNA]</scope>
    <source>
        <strain evidence="3 4">MBLB1776</strain>
    </source>
</reference>
<dbReference type="PANTHER" id="PTHR43377:SF1">
    <property type="entry name" value="BILIVERDIN REDUCTASE A"/>
    <property type="match status" value="1"/>
</dbReference>
<dbReference type="Pfam" id="PF22725">
    <property type="entry name" value="GFO_IDH_MocA_C3"/>
    <property type="match status" value="1"/>
</dbReference>
<dbReference type="SUPFAM" id="SSF55347">
    <property type="entry name" value="Glyceraldehyde-3-phosphate dehydrogenase-like, C-terminal domain"/>
    <property type="match status" value="1"/>
</dbReference>
<evidence type="ECO:0000313" key="3">
    <source>
        <dbReference type="EMBL" id="WNQ09233.1"/>
    </source>
</evidence>
<dbReference type="KEGG" id="paun:MJA45_16465"/>
<dbReference type="AlphaFoldDB" id="A0AA96L9W4"/>
<dbReference type="InterPro" id="IPR000683">
    <property type="entry name" value="Gfo/Idh/MocA-like_OxRdtase_N"/>
</dbReference>
<keyword evidence="4" id="KW-1185">Reference proteome</keyword>
<name>A0AA96L9W4_9BACL</name>
<sequence>MTYRAVVAGGGGIAVRHLEAMQEIEGLVPVAVAEIREERASELASQFGINAYTDYRVMIEKERPDLVIIALPHFLHKEASLFAAAQGCHILLEKPMALTTEECDDIIQAVRESGTILMVGHTQHYIAENLAAKDLVDSGELGELVMIQEVRHVPYDRPDRPGWFFEKSKAGGGILTNLGSHSIDKIQWLTGSPVTRVKASVHHGMDRGDVEGAGMAFLETATGIPAVMVQSVTRGCPAMKPNL</sequence>
<accession>A0AA96L9W4</accession>
<dbReference type="Gene3D" id="3.30.360.10">
    <property type="entry name" value="Dihydrodipicolinate Reductase, domain 2"/>
    <property type="match status" value="1"/>
</dbReference>
<dbReference type="PANTHER" id="PTHR43377">
    <property type="entry name" value="BILIVERDIN REDUCTASE A"/>
    <property type="match status" value="1"/>
</dbReference>
<dbReference type="InterPro" id="IPR055170">
    <property type="entry name" value="GFO_IDH_MocA-like_dom"/>
</dbReference>
<dbReference type="Pfam" id="PF01408">
    <property type="entry name" value="GFO_IDH_MocA"/>
    <property type="match status" value="1"/>
</dbReference>
<dbReference type="GO" id="GO:0000166">
    <property type="term" value="F:nucleotide binding"/>
    <property type="evidence" value="ECO:0007669"/>
    <property type="project" value="InterPro"/>
</dbReference>
<evidence type="ECO:0000259" key="2">
    <source>
        <dbReference type="Pfam" id="PF22725"/>
    </source>
</evidence>
<evidence type="ECO:0000259" key="1">
    <source>
        <dbReference type="Pfam" id="PF01408"/>
    </source>
</evidence>
<feature type="domain" description="Gfo/Idh/MocA-like oxidoreductase N-terminal" evidence="1">
    <location>
        <begin position="4"/>
        <end position="121"/>
    </location>
</feature>
<dbReference type="EMBL" id="CP130318">
    <property type="protein sequence ID" value="WNQ09233.1"/>
    <property type="molecule type" value="Genomic_DNA"/>
</dbReference>
<evidence type="ECO:0000313" key="4">
    <source>
        <dbReference type="Proteomes" id="UP001305702"/>
    </source>
</evidence>
<dbReference type="InterPro" id="IPR051450">
    <property type="entry name" value="Gfo/Idh/MocA_Oxidoreductases"/>
</dbReference>
<feature type="domain" description="GFO/IDH/MocA-like oxidoreductase" evidence="2">
    <location>
        <begin position="131"/>
        <end position="233"/>
    </location>
</feature>
<dbReference type="Gene3D" id="3.40.50.720">
    <property type="entry name" value="NAD(P)-binding Rossmann-like Domain"/>
    <property type="match status" value="1"/>
</dbReference>
<dbReference type="SUPFAM" id="SSF51735">
    <property type="entry name" value="NAD(P)-binding Rossmann-fold domains"/>
    <property type="match status" value="1"/>
</dbReference>
<dbReference type="Proteomes" id="UP001305702">
    <property type="component" value="Chromosome"/>
</dbReference>
<gene>
    <name evidence="3" type="ORF">MJA45_16465</name>
</gene>
<proteinExistence type="predicted"/>
<dbReference type="InterPro" id="IPR036291">
    <property type="entry name" value="NAD(P)-bd_dom_sf"/>
</dbReference>